<reference evidence="7 8" key="1">
    <citation type="submission" date="2017-06" db="EMBL/GenBank/DDBJ databases">
        <title>Draft genome sequence of a variant of Elsinoe murrayae.</title>
        <authorList>
            <person name="Cheng Q."/>
        </authorList>
    </citation>
    <scope>NUCLEOTIDE SEQUENCE [LARGE SCALE GENOMIC DNA]</scope>
    <source>
        <strain evidence="7 8">CQ-2017a</strain>
    </source>
</reference>
<evidence type="ECO:0000313" key="7">
    <source>
        <dbReference type="EMBL" id="PNS18238.1"/>
    </source>
</evidence>
<dbReference type="InterPro" id="IPR001138">
    <property type="entry name" value="Zn2Cys6_DnaBD"/>
</dbReference>
<evidence type="ECO:0000256" key="3">
    <source>
        <dbReference type="ARBA" id="ARBA00023163"/>
    </source>
</evidence>
<dbReference type="InterPro" id="IPR051127">
    <property type="entry name" value="Fungal_SecMet_Regulators"/>
</dbReference>
<dbReference type="Gene3D" id="4.10.240.10">
    <property type="entry name" value="Zn(2)-C6 fungal-type DNA-binding domain"/>
    <property type="match status" value="1"/>
</dbReference>
<evidence type="ECO:0000313" key="8">
    <source>
        <dbReference type="Proteomes" id="UP000243797"/>
    </source>
</evidence>
<keyword evidence="3" id="KW-0804">Transcription</keyword>
<evidence type="ECO:0000256" key="2">
    <source>
        <dbReference type="ARBA" id="ARBA00023015"/>
    </source>
</evidence>
<keyword evidence="1" id="KW-0479">Metal-binding</keyword>
<accession>A0A2K1QT37</accession>
<feature type="region of interest" description="Disordered" evidence="5">
    <location>
        <begin position="665"/>
        <end position="696"/>
    </location>
</feature>
<evidence type="ECO:0000256" key="4">
    <source>
        <dbReference type="ARBA" id="ARBA00023242"/>
    </source>
</evidence>
<feature type="region of interest" description="Disordered" evidence="5">
    <location>
        <begin position="741"/>
        <end position="760"/>
    </location>
</feature>
<feature type="region of interest" description="Disordered" evidence="5">
    <location>
        <begin position="905"/>
        <end position="946"/>
    </location>
</feature>
<protein>
    <recommendedName>
        <fullName evidence="6">Zn(2)-C6 fungal-type domain-containing protein</fullName>
    </recommendedName>
</protein>
<dbReference type="PROSITE" id="PS00463">
    <property type="entry name" value="ZN2_CY6_FUNGAL_1"/>
    <property type="match status" value="1"/>
</dbReference>
<feature type="region of interest" description="Disordered" evidence="5">
    <location>
        <begin position="1"/>
        <end position="26"/>
    </location>
</feature>
<sequence>MYHTFQASTGPNSGTEGSSVKTRESASRRISTTNACLECRRRKIRCDGSMPCSQCQWYHHPEACKYTKPTQRVVPSRALVDKLTTRNTQNESVFTKIFPGRNVESLVALSREELINLALTLPTNSPAGSSPHRNSAPDSIVANSDAANSLEALEQAPDQDGDDLHDESRRHLDTNVQRVSDDVNGLSLSVDKQSSYVGASSITAALKVIFKVSPGARLFLAHGRPIETALPSRANTPPPEEIESDAFELPSSEEGRAIIEAYFTRIHTLMPMVDEQKFWHLYLQSHRRDAPWLALLNTVFALGSVASSNADSSQHTIFFSRAMHHINIELLGSGNIMVVQALGLMSGYYLHYVNRPNLANNLMGATVRMATVLGMHRDFSQAPTSGQAAEKAVDSADANPTEIRRRTWWSLFCLDTWASTTNGRPSLGRIGPGVTVRPPRVAMEKMDTTRYQEALKMLPLIHNTSFCKLSTRIQDTLAVNHALDFEELLALDAELVSWHEDLPSILMPLYQKAGSTSPDLKRRTSSTNSRKPPRSAFRCNSVSETAIDFSVPLERTHSSDGCPPFLRTARQIMHWRYQNLRIILHRPSVLAAALRRVPFSSLSAEEKVTVGRCRAVAAQSIADIDAMCEEELIAGWNAVWFMYQAVMVPLVSLFAHLSITATKTRHVQNSSRAEEREGASPPRGSASPGAESETDKWRSQIETAIRFFERMEHWSVAAKKSKDVVGRLYEASERFSLHNKFQAQQGKSPMPSLGGAPTPTSRQVRAREEYRASMHHLQREGMENRAGGHVFADAPGGFMTSFSVADLPPTSASYTHQPQGFEGAMMIDPTLAGMHDHGQFGHGMGGAFDQNLWAPLATPSAEMPLEMFWQEMQWDTVPMFDGDEFNEYNMGVDLPGSVAMDFGGGYFGQERGQGQDNAQGRADVGSAAQGQNGAQGNGVESWDFGR</sequence>
<evidence type="ECO:0000256" key="5">
    <source>
        <dbReference type="SAM" id="MobiDB-lite"/>
    </source>
</evidence>
<gene>
    <name evidence="7" type="ORF">CAC42_7607</name>
</gene>
<proteinExistence type="predicted"/>
<dbReference type="GO" id="GO:0000978">
    <property type="term" value="F:RNA polymerase II cis-regulatory region sequence-specific DNA binding"/>
    <property type="evidence" value="ECO:0007669"/>
    <property type="project" value="TreeGrafter"/>
</dbReference>
<dbReference type="CDD" id="cd00067">
    <property type="entry name" value="GAL4"/>
    <property type="match status" value="1"/>
</dbReference>
<dbReference type="GO" id="GO:0008270">
    <property type="term" value="F:zinc ion binding"/>
    <property type="evidence" value="ECO:0007669"/>
    <property type="project" value="InterPro"/>
</dbReference>
<dbReference type="GO" id="GO:0005634">
    <property type="term" value="C:nucleus"/>
    <property type="evidence" value="ECO:0007669"/>
    <property type="project" value="TreeGrafter"/>
</dbReference>
<evidence type="ECO:0000259" key="6">
    <source>
        <dbReference type="PROSITE" id="PS50048"/>
    </source>
</evidence>
<dbReference type="SUPFAM" id="SSF57701">
    <property type="entry name" value="Zn2/Cys6 DNA-binding domain"/>
    <property type="match status" value="1"/>
</dbReference>
<dbReference type="PROSITE" id="PS50048">
    <property type="entry name" value="ZN2_CY6_FUNGAL_2"/>
    <property type="match status" value="1"/>
</dbReference>
<evidence type="ECO:0000256" key="1">
    <source>
        <dbReference type="ARBA" id="ARBA00022723"/>
    </source>
</evidence>
<feature type="domain" description="Zn(2)-C6 fungal-type" evidence="6">
    <location>
        <begin position="35"/>
        <end position="66"/>
    </location>
</feature>
<dbReference type="CDD" id="cd12148">
    <property type="entry name" value="fungal_TF_MHR"/>
    <property type="match status" value="1"/>
</dbReference>
<dbReference type="GO" id="GO:0000435">
    <property type="term" value="P:positive regulation of transcription from RNA polymerase II promoter by galactose"/>
    <property type="evidence" value="ECO:0007669"/>
    <property type="project" value="TreeGrafter"/>
</dbReference>
<name>A0A2K1QT37_9PEZI</name>
<dbReference type="SMART" id="SM00066">
    <property type="entry name" value="GAL4"/>
    <property type="match status" value="1"/>
</dbReference>
<feature type="compositionally biased region" description="Polar residues" evidence="5">
    <location>
        <begin position="1"/>
        <end position="20"/>
    </location>
</feature>
<dbReference type="SMART" id="SM00906">
    <property type="entry name" value="Fungal_trans"/>
    <property type="match status" value="1"/>
</dbReference>
<dbReference type="GO" id="GO:0000981">
    <property type="term" value="F:DNA-binding transcription factor activity, RNA polymerase II-specific"/>
    <property type="evidence" value="ECO:0007669"/>
    <property type="project" value="InterPro"/>
</dbReference>
<dbReference type="AlphaFoldDB" id="A0A2K1QT37"/>
<keyword evidence="2" id="KW-0805">Transcription regulation</keyword>
<dbReference type="PANTHER" id="PTHR47424:SF5">
    <property type="entry name" value="ZN(II)2CYS6 TRANSCRIPTION FACTOR (EUROFUNG)"/>
    <property type="match status" value="1"/>
</dbReference>
<dbReference type="OrthoDB" id="3362851at2759"/>
<dbReference type="GO" id="GO:0006351">
    <property type="term" value="P:DNA-templated transcription"/>
    <property type="evidence" value="ECO:0007669"/>
    <property type="project" value="InterPro"/>
</dbReference>
<dbReference type="InterPro" id="IPR007219">
    <property type="entry name" value="XnlR_reg_dom"/>
</dbReference>
<organism evidence="7 8">
    <name type="scientific">Sphaceloma murrayae</name>
    <dbReference type="NCBI Taxonomy" id="2082308"/>
    <lineage>
        <taxon>Eukaryota</taxon>
        <taxon>Fungi</taxon>
        <taxon>Dikarya</taxon>
        <taxon>Ascomycota</taxon>
        <taxon>Pezizomycotina</taxon>
        <taxon>Dothideomycetes</taxon>
        <taxon>Dothideomycetidae</taxon>
        <taxon>Myriangiales</taxon>
        <taxon>Elsinoaceae</taxon>
        <taxon>Sphaceloma</taxon>
    </lineage>
</organism>
<dbReference type="PANTHER" id="PTHR47424">
    <property type="entry name" value="REGULATORY PROTEIN GAL4"/>
    <property type="match status" value="1"/>
</dbReference>
<feature type="compositionally biased region" description="Low complexity" evidence="5">
    <location>
        <begin position="927"/>
        <end position="938"/>
    </location>
</feature>
<dbReference type="Pfam" id="PF00172">
    <property type="entry name" value="Zn_clus"/>
    <property type="match status" value="1"/>
</dbReference>
<feature type="region of interest" description="Disordered" evidence="5">
    <location>
        <begin position="514"/>
        <end position="536"/>
    </location>
</feature>
<dbReference type="Pfam" id="PF04082">
    <property type="entry name" value="Fungal_trans"/>
    <property type="match status" value="1"/>
</dbReference>
<comment type="caution">
    <text evidence="7">The sequence shown here is derived from an EMBL/GenBank/DDBJ whole genome shotgun (WGS) entry which is preliminary data.</text>
</comment>
<dbReference type="InParanoid" id="A0A2K1QT37"/>
<keyword evidence="8" id="KW-1185">Reference proteome</keyword>
<dbReference type="EMBL" id="NKHZ01000043">
    <property type="protein sequence ID" value="PNS18238.1"/>
    <property type="molecule type" value="Genomic_DNA"/>
</dbReference>
<keyword evidence="4" id="KW-0539">Nucleus</keyword>
<dbReference type="InterPro" id="IPR036864">
    <property type="entry name" value="Zn2-C6_fun-type_DNA-bd_sf"/>
</dbReference>
<dbReference type="Proteomes" id="UP000243797">
    <property type="component" value="Unassembled WGS sequence"/>
</dbReference>